<feature type="compositionally biased region" description="Polar residues" evidence="2">
    <location>
        <begin position="12"/>
        <end position="25"/>
    </location>
</feature>
<sequence>MQRLTSRDSCHAPTQMQTPGASSTRAKAWLALRNWKKPDANFLPSSRKPSPLSTRLTTRSAVEKNRSRIQMELEKAVVNSDRAGAAVTALEKRNHSFDKVIADWQLKVRSLQSELENAQKESRSYSAELFRVKTQYEEVIVTVDSLRRENSNLSR</sequence>
<evidence type="ECO:0008006" key="5">
    <source>
        <dbReference type="Google" id="ProtNLM"/>
    </source>
</evidence>
<accession>A0A9D4BVC2</accession>
<feature type="compositionally biased region" description="Polar residues" evidence="2">
    <location>
        <begin position="43"/>
        <end position="60"/>
    </location>
</feature>
<evidence type="ECO:0000313" key="3">
    <source>
        <dbReference type="EMBL" id="KAH3707418.1"/>
    </source>
</evidence>
<reference evidence="3" key="2">
    <citation type="submission" date="2020-11" db="EMBL/GenBank/DDBJ databases">
        <authorList>
            <person name="McCartney M.A."/>
            <person name="Auch B."/>
            <person name="Kono T."/>
            <person name="Mallez S."/>
            <person name="Becker A."/>
            <person name="Gohl D.M."/>
            <person name="Silverstein K.A.T."/>
            <person name="Koren S."/>
            <person name="Bechman K.B."/>
            <person name="Herman A."/>
            <person name="Abrahante J.E."/>
            <person name="Garbe J."/>
        </authorList>
    </citation>
    <scope>NUCLEOTIDE SEQUENCE</scope>
    <source>
        <strain evidence="3">Duluth1</strain>
        <tissue evidence="3">Whole animal</tissue>
    </source>
</reference>
<name>A0A9D4BVC2_DREPO</name>
<evidence type="ECO:0000256" key="2">
    <source>
        <dbReference type="SAM" id="MobiDB-lite"/>
    </source>
</evidence>
<keyword evidence="1" id="KW-0175">Coiled coil</keyword>
<gene>
    <name evidence="3" type="ORF">DPMN_066824</name>
</gene>
<feature type="coiled-coil region" evidence="1">
    <location>
        <begin position="101"/>
        <end position="128"/>
    </location>
</feature>
<feature type="compositionally biased region" description="Basic and acidic residues" evidence="2">
    <location>
        <begin position="1"/>
        <end position="10"/>
    </location>
</feature>
<dbReference type="AlphaFoldDB" id="A0A9D4BVC2"/>
<dbReference type="EMBL" id="JAIWYP010000014">
    <property type="protein sequence ID" value="KAH3707418.1"/>
    <property type="molecule type" value="Genomic_DNA"/>
</dbReference>
<evidence type="ECO:0000313" key="4">
    <source>
        <dbReference type="Proteomes" id="UP000828390"/>
    </source>
</evidence>
<organism evidence="3 4">
    <name type="scientific">Dreissena polymorpha</name>
    <name type="common">Zebra mussel</name>
    <name type="synonym">Mytilus polymorpha</name>
    <dbReference type="NCBI Taxonomy" id="45954"/>
    <lineage>
        <taxon>Eukaryota</taxon>
        <taxon>Metazoa</taxon>
        <taxon>Spiralia</taxon>
        <taxon>Lophotrochozoa</taxon>
        <taxon>Mollusca</taxon>
        <taxon>Bivalvia</taxon>
        <taxon>Autobranchia</taxon>
        <taxon>Heteroconchia</taxon>
        <taxon>Euheterodonta</taxon>
        <taxon>Imparidentia</taxon>
        <taxon>Neoheterodontei</taxon>
        <taxon>Myida</taxon>
        <taxon>Dreissenoidea</taxon>
        <taxon>Dreissenidae</taxon>
        <taxon>Dreissena</taxon>
    </lineage>
</organism>
<protein>
    <recommendedName>
        <fullName evidence="5">Myosin heavy chain</fullName>
    </recommendedName>
</protein>
<dbReference type="Proteomes" id="UP000828390">
    <property type="component" value="Unassembled WGS sequence"/>
</dbReference>
<feature type="region of interest" description="Disordered" evidence="2">
    <location>
        <begin position="1"/>
        <end position="25"/>
    </location>
</feature>
<dbReference type="SUPFAM" id="SSF90257">
    <property type="entry name" value="Myosin rod fragments"/>
    <property type="match status" value="1"/>
</dbReference>
<feature type="region of interest" description="Disordered" evidence="2">
    <location>
        <begin position="40"/>
        <end position="63"/>
    </location>
</feature>
<reference evidence="3" key="1">
    <citation type="journal article" date="2019" name="bioRxiv">
        <title>The Genome of the Zebra Mussel, Dreissena polymorpha: A Resource for Invasive Species Research.</title>
        <authorList>
            <person name="McCartney M.A."/>
            <person name="Auch B."/>
            <person name="Kono T."/>
            <person name="Mallez S."/>
            <person name="Zhang Y."/>
            <person name="Obille A."/>
            <person name="Becker A."/>
            <person name="Abrahante J.E."/>
            <person name="Garbe J."/>
            <person name="Badalamenti J.P."/>
            <person name="Herman A."/>
            <person name="Mangelson H."/>
            <person name="Liachko I."/>
            <person name="Sullivan S."/>
            <person name="Sone E.D."/>
            <person name="Koren S."/>
            <person name="Silverstein K.A.T."/>
            <person name="Beckman K.B."/>
            <person name="Gohl D.M."/>
        </authorList>
    </citation>
    <scope>NUCLEOTIDE SEQUENCE</scope>
    <source>
        <strain evidence="3">Duluth1</strain>
        <tissue evidence="3">Whole animal</tissue>
    </source>
</reference>
<proteinExistence type="predicted"/>
<keyword evidence="4" id="KW-1185">Reference proteome</keyword>
<comment type="caution">
    <text evidence="3">The sequence shown here is derived from an EMBL/GenBank/DDBJ whole genome shotgun (WGS) entry which is preliminary data.</text>
</comment>
<evidence type="ECO:0000256" key="1">
    <source>
        <dbReference type="SAM" id="Coils"/>
    </source>
</evidence>